<evidence type="ECO:0000313" key="2">
    <source>
        <dbReference type="Proteomes" id="UP000321722"/>
    </source>
</evidence>
<dbReference type="AlphaFoldDB" id="A0A510WSU4"/>
<comment type="caution">
    <text evidence="1">The sequence shown here is derived from an EMBL/GenBank/DDBJ whole genome shotgun (WGS) entry which is preliminary data.</text>
</comment>
<dbReference type="GeneID" id="29933889"/>
<protein>
    <submittedName>
        <fullName evidence="1">Uncharacterized protein</fullName>
    </submittedName>
</protein>
<proteinExistence type="predicted"/>
<accession>A0A510WSU4</accession>
<gene>
    <name evidence="1" type="ORF">LAV01_10780</name>
</gene>
<sequence length="105" mass="12455">METEEVIQKANRIALKLYGWYEDVVMIPFQKNLHSSEETITIAMQHKRKEFIYQKRREDEINKFFDDLKKYCNRSPQVSYSFAQFGTTHCGTDTNTILVGFHIDV</sequence>
<keyword evidence="2" id="KW-1185">Reference proteome</keyword>
<evidence type="ECO:0000313" key="1">
    <source>
        <dbReference type="EMBL" id="GEK42246.1"/>
    </source>
</evidence>
<dbReference type="RefSeq" id="WP_057827499.1">
    <property type="nucleotide sequence ID" value="NZ_BAAACL010000017.1"/>
</dbReference>
<reference evidence="1 2" key="1">
    <citation type="submission" date="2019-07" db="EMBL/GenBank/DDBJ databases">
        <title>Whole genome shotgun sequence of Lactobacillus aviarius subsp. aviarius NBRC 102162.</title>
        <authorList>
            <person name="Hosoyama A."/>
            <person name="Uohara A."/>
            <person name="Ohji S."/>
            <person name="Ichikawa N."/>
        </authorList>
    </citation>
    <scope>NUCLEOTIDE SEQUENCE [LARGE SCALE GENOMIC DNA]</scope>
    <source>
        <strain evidence="1 2">NBRC 102162</strain>
    </source>
</reference>
<organism evidence="1 2">
    <name type="scientific">Ligilactobacillus aviarius</name>
    <dbReference type="NCBI Taxonomy" id="1606"/>
    <lineage>
        <taxon>Bacteria</taxon>
        <taxon>Bacillati</taxon>
        <taxon>Bacillota</taxon>
        <taxon>Bacilli</taxon>
        <taxon>Lactobacillales</taxon>
        <taxon>Lactobacillaceae</taxon>
        <taxon>Ligilactobacillus</taxon>
    </lineage>
</organism>
<dbReference type="Proteomes" id="UP000321722">
    <property type="component" value="Unassembled WGS sequence"/>
</dbReference>
<dbReference type="EMBL" id="BJUI01000016">
    <property type="protein sequence ID" value="GEK42246.1"/>
    <property type="molecule type" value="Genomic_DNA"/>
</dbReference>
<name>A0A510WSU4_9LACO</name>